<dbReference type="Gene3D" id="2.130.10.30">
    <property type="entry name" value="Regulator of chromosome condensation 1/beta-lactamase-inhibitor protein II"/>
    <property type="match status" value="2"/>
</dbReference>
<feature type="repeat" description="RCC1" evidence="3">
    <location>
        <begin position="559"/>
        <end position="622"/>
    </location>
</feature>
<feature type="repeat" description="RCC1" evidence="3">
    <location>
        <begin position="441"/>
        <end position="496"/>
    </location>
</feature>
<evidence type="ECO:0000256" key="4">
    <source>
        <dbReference type="SAM" id="MobiDB-lite"/>
    </source>
</evidence>
<dbReference type="SUPFAM" id="SSF57667">
    <property type="entry name" value="beta-beta-alpha zinc fingers"/>
    <property type="match status" value="1"/>
</dbReference>
<feature type="repeat" description="RCC1" evidence="3">
    <location>
        <begin position="371"/>
        <end position="440"/>
    </location>
</feature>
<feature type="region of interest" description="Disordered" evidence="4">
    <location>
        <begin position="1305"/>
        <end position="1388"/>
    </location>
</feature>
<evidence type="ECO:0000313" key="7">
    <source>
        <dbReference type="Proteomes" id="UP001295423"/>
    </source>
</evidence>
<dbReference type="PRINTS" id="PR00633">
    <property type="entry name" value="RCCNDNSATION"/>
</dbReference>
<protein>
    <recommendedName>
        <fullName evidence="5">C2H2-type domain-containing protein</fullName>
    </recommendedName>
</protein>
<evidence type="ECO:0000313" key="6">
    <source>
        <dbReference type="EMBL" id="CAJ1965355.1"/>
    </source>
</evidence>
<evidence type="ECO:0000256" key="1">
    <source>
        <dbReference type="ARBA" id="ARBA00022737"/>
    </source>
</evidence>
<dbReference type="Pfam" id="PF12874">
    <property type="entry name" value="zf-met"/>
    <property type="match status" value="1"/>
</dbReference>
<dbReference type="PROSITE" id="PS50012">
    <property type="entry name" value="RCC1_3"/>
    <property type="match status" value="6"/>
</dbReference>
<dbReference type="InterPro" id="IPR036236">
    <property type="entry name" value="Znf_C2H2_sf"/>
</dbReference>
<feature type="repeat" description="RCC1" evidence="3">
    <location>
        <begin position="623"/>
        <end position="673"/>
    </location>
</feature>
<organism evidence="6 7">
    <name type="scientific">Cylindrotheca closterium</name>
    <dbReference type="NCBI Taxonomy" id="2856"/>
    <lineage>
        <taxon>Eukaryota</taxon>
        <taxon>Sar</taxon>
        <taxon>Stramenopiles</taxon>
        <taxon>Ochrophyta</taxon>
        <taxon>Bacillariophyta</taxon>
        <taxon>Bacillariophyceae</taxon>
        <taxon>Bacillariophycidae</taxon>
        <taxon>Bacillariales</taxon>
        <taxon>Bacillariaceae</taxon>
        <taxon>Cylindrotheca</taxon>
    </lineage>
</organism>
<evidence type="ECO:0000259" key="5">
    <source>
        <dbReference type="PROSITE" id="PS00028"/>
    </source>
</evidence>
<feature type="compositionally biased region" description="Polar residues" evidence="4">
    <location>
        <begin position="1220"/>
        <end position="1233"/>
    </location>
</feature>
<reference evidence="6" key="1">
    <citation type="submission" date="2023-08" db="EMBL/GenBank/DDBJ databases">
        <authorList>
            <person name="Audoor S."/>
            <person name="Bilcke G."/>
        </authorList>
    </citation>
    <scope>NUCLEOTIDE SEQUENCE</scope>
</reference>
<dbReference type="InterPro" id="IPR051625">
    <property type="entry name" value="Signaling_Regulatory_Domain"/>
</dbReference>
<feature type="region of interest" description="Disordered" evidence="4">
    <location>
        <begin position="1"/>
        <end position="33"/>
    </location>
</feature>
<dbReference type="InterPro" id="IPR000408">
    <property type="entry name" value="Reg_chr_condens"/>
</dbReference>
<feature type="region of interest" description="Disordered" evidence="4">
    <location>
        <begin position="1220"/>
        <end position="1241"/>
    </location>
</feature>
<keyword evidence="2" id="KW-0040">ANK repeat</keyword>
<comment type="caution">
    <text evidence="6">The sequence shown here is derived from an EMBL/GenBank/DDBJ whole genome shotgun (WGS) entry which is preliminary data.</text>
</comment>
<keyword evidence="1" id="KW-0677">Repeat</keyword>
<dbReference type="InterPro" id="IPR002110">
    <property type="entry name" value="Ankyrin_rpt"/>
</dbReference>
<dbReference type="EMBL" id="CAKOGP040002202">
    <property type="protein sequence ID" value="CAJ1965355.1"/>
    <property type="molecule type" value="Genomic_DNA"/>
</dbReference>
<dbReference type="PROSITE" id="PS50088">
    <property type="entry name" value="ANK_REPEAT"/>
    <property type="match status" value="1"/>
</dbReference>
<feature type="region of interest" description="Disordered" evidence="4">
    <location>
        <begin position="387"/>
        <end position="409"/>
    </location>
</feature>
<keyword evidence="7" id="KW-1185">Reference proteome</keyword>
<dbReference type="PANTHER" id="PTHR22872">
    <property type="entry name" value="BTK-BINDING PROTEIN-RELATED"/>
    <property type="match status" value="1"/>
</dbReference>
<dbReference type="GO" id="GO:0003676">
    <property type="term" value="F:nucleic acid binding"/>
    <property type="evidence" value="ECO:0007669"/>
    <property type="project" value="InterPro"/>
</dbReference>
<feature type="compositionally biased region" description="Polar residues" evidence="4">
    <location>
        <begin position="837"/>
        <end position="847"/>
    </location>
</feature>
<sequence>MPRFRHRSTSCGSISEYPNHHHPTNNNNPATTYDANDLEAARTVLRSTLSIRDSSGKSFLHSDYNLMMAKALLDRCRTLDALEEDQSIQHWQRRCLTLVDKESGYTPLHSAIVNRNLAGILLFLRHATDVHESGRLTVAPMGALHMIAESLGNNANDLMEFIATARDNEGLSPLELIGMIQRNELAECRSKLLYTPKVLSSNRSGRQRQLSFDHEQYQENEELGLLADHIDLLEMEEEAIGKSDECSYACEVVTFGRPHHDALGVVSSSSKEGNIHASTFRPQRVQEFAQDAIGRDGSAIAVAAATHHTLVATKQGHLYAFGLGKGGRLGIGDDQVQQCPLPRRVRGPLNRQSVVGVAAAENHSLCVTKSGIVFAWGSNRFGQLGSVDPKASVPSSPSPSKNTGSNGSFRYLPRRVEDLKAVQCIAVAAGEKHSVALSQQGEVYVWGDNTSGQLGVARRTGIQKVQRVEALWNSTPKKIGIAVSAAEQSTLVLTNPVQGFAQVNSIFGWGHGNSVPSRVNFDNSGRQGHGSLSSNSSHVVNPVAIACAKFHCSAITSDGDVYTWGLHAESLGRSNKTQNSNSSGARATSSPQLVTGMLAENGGGKVVALSASDHHTAVVTDCGALFTWGTTHGKNVLGHEGVRYQPNPKRVPGVHRAVGVAVAKEHTVLLIGASHPPVPELKSLQSLEELAARKVVEHVDLFNVIPILIMAERTECDFLIDYCSEFVDRNIDGVLNVAKKGELNQYLNDMLADGLHRSGRRYRDDHHHPFIADALTAGNHERPSFDLTWLSSLEKWTTNCTELLTASNVRNLVAALNAAEEEGTWNKRSNRHRRASSCVSDSEASGRSRSMSILSDADLVDTTKTSSERHEGVLDQCIRKTANMDLSTLTMAEKNSIWLNKEIRSVRKKLSQTKKLQERSTALTTAEQAKVDRAPTLETQLSVYQSALLEVQSKLEELCSEDTAENEVEKLLRSSKEKATIDQSKPELKNALAQKTDKTSASDDSNDVAAVSEAPVKSFFCELCGIRCPDQTSFELHKNGRKHRNRVAQAAEEEKAMVTSKIMEQQRRDQLFKSEETLRPASVSSPIKKAWGAPSAQPKYTLPPPPHPTVAHVVAPSSPWNSSPRNVPASKAAMPKPKNLMGNIGFTKVAKKQLKASTAPKPFNPKDLTVMNNSPMWHTKPGSSQCVPTEIYSAASLPVAGSPSAGNAFSLSDFLTPTKQNSEASQKSWSSPTAKGATKKSLAEIQAEEQRFNTRQDRAYEQGGGSWFLERKERANSLLEIQNTAIEEQERLDFIEEQKRIEEQIRTDLAQQKQKQQNRRNGQRKKNPDKKSPTGKPGGDLRKNNGQKKRGQKGNNEQAGAGNRKQGQKPAGNRRGKKQSPVKDDAKK</sequence>
<dbReference type="PROSITE" id="PS00626">
    <property type="entry name" value="RCC1_2"/>
    <property type="match status" value="1"/>
</dbReference>
<feature type="repeat" description="RCC1" evidence="3">
    <location>
        <begin position="316"/>
        <end position="370"/>
    </location>
</feature>
<dbReference type="Proteomes" id="UP001295423">
    <property type="component" value="Unassembled WGS sequence"/>
</dbReference>
<dbReference type="Pfam" id="PF00415">
    <property type="entry name" value="RCC1"/>
    <property type="match status" value="1"/>
</dbReference>
<feature type="repeat" description="ANK" evidence="2">
    <location>
        <begin position="103"/>
        <end position="135"/>
    </location>
</feature>
<dbReference type="Pfam" id="PF13540">
    <property type="entry name" value="RCC1_2"/>
    <property type="match status" value="1"/>
</dbReference>
<dbReference type="SMART" id="SM00451">
    <property type="entry name" value="ZnF_U1"/>
    <property type="match status" value="1"/>
</dbReference>
<dbReference type="InterPro" id="IPR013087">
    <property type="entry name" value="Znf_C2H2_type"/>
</dbReference>
<name>A0AAD2G7Q4_9STRA</name>
<dbReference type="InterPro" id="IPR003604">
    <property type="entry name" value="Matrin/U1-like-C_Znf_C2H2"/>
</dbReference>
<proteinExistence type="predicted"/>
<dbReference type="PROSITE" id="PS00028">
    <property type="entry name" value="ZINC_FINGER_C2H2_1"/>
    <property type="match status" value="1"/>
</dbReference>
<dbReference type="InterPro" id="IPR009091">
    <property type="entry name" value="RCC1/BLIP-II"/>
</dbReference>
<gene>
    <name evidence="6" type="ORF">CYCCA115_LOCUS21075</name>
</gene>
<feature type="compositionally biased region" description="Low complexity" evidence="4">
    <location>
        <begin position="387"/>
        <end position="401"/>
    </location>
</feature>
<dbReference type="InterPro" id="IPR036770">
    <property type="entry name" value="Ankyrin_rpt-contain_sf"/>
</dbReference>
<dbReference type="PANTHER" id="PTHR22872:SF2">
    <property type="entry name" value="INHIBITOR OF BRUTON TYROSINE KINASE"/>
    <property type="match status" value="1"/>
</dbReference>
<feature type="compositionally biased region" description="Basic residues" evidence="4">
    <location>
        <begin position="1316"/>
        <end position="1328"/>
    </location>
</feature>
<accession>A0AAD2G7Q4</accession>
<feature type="region of interest" description="Disordered" evidence="4">
    <location>
        <begin position="1116"/>
        <end position="1139"/>
    </location>
</feature>
<evidence type="ECO:0000256" key="2">
    <source>
        <dbReference type="PROSITE-ProRule" id="PRU00023"/>
    </source>
</evidence>
<feature type="region of interest" description="Disordered" evidence="4">
    <location>
        <begin position="823"/>
        <end position="847"/>
    </location>
</feature>
<feature type="repeat" description="RCC1" evidence="3">
    <location>
        <begin position="250"/>
        <end position="315"/>
    </location>
</feature>
<feature type="compositionally biased region" description="Low complexity" evidence="4">
    <location>
        <begin position="24"/>
        <end position="33"/>
    </location>
</feature>
<feature type="domain" description="C2H2-type" evidence="5">
    <location>
        <begin position="1021"/>
        <end position="1043"/>
    </location>
</feature>
<dbReference type="SUPFAM" id="SSF50985">
    <property type="entry name" value="RCC1/BLIP-II"/>
    <property type="match status" value="2"/>
</dbReference>
<dbReference type="Gene3D" id="1.25.40.20">
    <property type="entry name" value="Ankyrin repeat-containing domain"/>
    <property type="match status" value="1"/>
</dbReference>
<dbReference type="Gene3D" id="3.30.160.60">
    <property type="entry name" value="Classic Zinc Finger"/>
    <property type="match status" value="1"/>
</dbReference>
<dbReference type="GO" id="GO:0008270">
    <property type="term" value="F:zinc ion binding"/>
    <property type="evidence" value="ECO:0007669"/>
    <property type="project" value="InterPro"/>
</dbReference>
<evidence type="ECO:0000256" key="3">
    <source>
        <dbReference type="PROSITE-ProRule" id="PRU00235"/>
    </source>
</evidence>